<organism evidence="2 3">
    <name type="scientific">Botrytis porri</name>
    <dbReference type="NCBI Taxonomy" id="87229"/>
    <lineage>
        <taxon>Eukaryota</taxon>
        <taxon>Fungi</taxon>
        <taxon>Dikarya</taxon>
        <taxon>Ascomycota</taxon>
        <taxon>Pezizomycotina</taxon>
        <taxon>Leotiomycetes</taxon>
        <taxon>Helotiales</taxon>
        <taxon>Sclerotiniaceae</taxon>
        <taxon>Botrytis</taxon>
    </lineage>
</organism>
<evidence type="ECO:0000256" key="1">
    <source>
        <dbReference type="SAM" id="MobiDB-lite"/>
    </source>
</evidence>
<comment type="caution">
    <text evidence="2">The sequence shown here is derived from an EMBL/GenBank/DDBJ whole genome shotgun (WGS) entry which is preliminary data.</text>
</comment>
<dbReference type="AlphaFoldDB" id="A0A4Z1KLZ9"/>
<dbReference type="Proteomes" id="UP000297280">
    <property type="component" value="Unassembled WGS sequence"/>
</dbReference>
<evidence type="ECO:0000313" key="2">
    <source>
        <dbReference type="EMBL" id="TGO86510.1"/>
    </source>
</evidence>
<sequence length="191" mass="21754">MDLVLPTSYELGVSPYDPAGMLASWERTALAPGLSEFCFAHNSLWPHHIILMDYPNGGYSDLRVPTIGLTSWSLAGFVPKVWVRTKFVVDQMYDLSPVQMLDVKLHSGVRADELHKYKWSAFRGLGRAPYNMPEIRALYWRANPMAAQIRGTDFIVGRSALMSYGGEDAEAYLAQEEEEERERRRNRPGER</sequence>
<protein>
    <submittedName>
        <fullName evidence="2">Uncharacterized protein</fullName>
    </submittedName>
</protein>
<evidence type="ECO:0000313" key="3">
    <source>
        <dbReference type="Proteomes" id="UP000297280"/>
    </source>
</evidence>
<keyword evidence="3" id="KW-1185">Reference proteome</keyword>
<accession>A0A4Z1KLZ9</accession>
<feature type="region of interest" description="Disordered" evidence="1">
    <location>
        <begin position="172"/>
        <end position="191"/>
    </location>
</feature>
<name>A0A4Z1KLZ9_9HELO</name>
<proteinExistence type="predicted"/>
<feature type="compositionally biased region" description="Basic and acidic residues" evidence="1">
    <location>
        <begin position="181"/>
        <end position="191"/>
    </location>
</feature>
<gene>
    <name evidence="2" type="ORF">BPOR_0298g00130</name>
</gene>
<reference evidence="2 3" key="1">
    <citation type="submission" date="2017-12" db="EMBL/GenBank/DDBJ databases">
        <title>Comparative genomics of Botrytis spp.</title>
        <authorList>
            <person name="Valero-Jimenez C.A."/>
            <person name="Tapia P."/>
            <person name="Veloso J."/>
            <person name="Silva-Moreno E."/>
            <person name="Staats M."/>
            <person name="Valdes J.H."/>
            <person name="Van Kan J.A.L."/>
        </authorList>
    </citation>
    <scope>NUCLEOTIDE SEQUENCE [LARGE SCALE GENOMIC DNA]</scope>
    <source>
        <strain evidence="2 3">MUCL3349</strain>
    </source>
</reference>
<dbReference type="EMBL" id="PQXO01000297">
    <property type="protein sequence ID" value="TGO86510.1"/>
    <property type="molecule type" value="Genomic_DNA"/>
</dbReference>